<dbReference type="Proteomes" id="UP000249794">
    <property type="component" value="Unassembled WGS sequence"/>
</dbReference>
<evidence type="ECO:0000313" key="3">
    <source>
        <dbReference type="Proteomes" id="UP000249794"/>
    </source>
</evidence>
<protein>
    <submittedName>
        <fullName evidence="2">Uncharacterized protein</fullName>
    </submittedName>
</protein>
<reference evidence="2 3" key="2">
    <citation type="submission" date="2018-06" db="EMBL/GenBank/DDBJ databases">
        <title>Metagenomic assembly of (sub)arctic Cyanobacteria and their associated microbiome from non-axenic cultures.</title>
        <authorList>
            <person name="Baurain D."/>
        </authorList>
    </citation>
    <scope>NUCLEOTIDE SEQUENCE [LARGE SCALE GENOMIC DNA]</scope>
    <source>
        <strain evidence="2">ULC027bin1</strain>
    </source>
</reference>
<gene>
    <name evidence="2" type="ORF">DCF15_10460</name>
</gene>
<organism evidence="2 3">
    <name type="scientific">Phormidesmis priestleyi</name>
    <dbReference type="NCBI Taxonomy" id="268141"/>
    <lineage>
        <taxon>Bacteria</taxon>
        <taxon>Bacillati</taxon>
        <taxon>Cyanobacteriota</taxon>
        <taxon>Cyanophyceae</taxon>
        <taxon>Leptolyngbyales</taxon>
        <taxon>Leptolyngbyaceae</taxon>
        <taxon>Phormidesmis</taxon>
    </lineage>
</organism>
<dbReference type="EMBL" id="QBMP01000094">
    <property type="protein sequence ID" value="PZO55463.1"/>
    <property type="molecule type" value="Genomic_DNA"/>
</dbReference>
<dbReference type="AlphaFoldDB" id="A0A2W4XDV3"/>
<accession>A0A2W4XDV3</accession>
<evidence type="ECO:0000313" key="2">
    <source>
        <dbReference type="EMBL" id="PZO55463.1"/>
    </source>
</evidence>
<reference evidence="3" key="1">
    <citation type="submission" date="2018-04" db="EMBL/GenBank/DDBJ databases">
        <authorList>
            <person name="Cornet L."/>
        </authorList>
    </citation>
    <scope>NUCLEOTIDE SEQUENCE [LARGE SCALE GENOMIC DNA]</scope>
</reference>
<proteinExistence type="predicted"/>
<comment type="caution">
    <text evidence="2">The sequence shown here is derived from an EMBL/GenBank/DDBJ whole genome shotgun (WGS) entry which is preliminary data.</text>
</comment>
<sequence>MTKDTPEQVAAAQPLSDGEQQELAEKLAKLPPSTARELKSGVECLPKATRDRALYNWAKRTKIPVWYRSES</sequence>
<name>A0A2W4XDV3_9CYAN</name>
<feature type="region of interest" description="Disordered" evidence="1">
    <location>
        <begin position="1"/>
        <end position="21"/>
    </location>
</feature>
<evidence type="ECO:0000256" key="1">
    <source>
        <dbReference type="SAM" id="MobiDB-lite"/>
    </source>
</evidence>